<dbReference type="EMBL" id="JAAAUQ010003166">
    <property type="protein sequence ID" value="KAF9118581.1"/>
    <property type="molecule type" value="Genomic_DNA"/>
</dbReference>
<dbReference type="OrthoDB" id="2186770at2759"/>
<proteinExistence type="predicted"/>
<dbReference type="InterPro" id="IPR012340">
    <property type="entry name" value="NA-bd_OB-fold"/>
</dbReference>
<feature type="non-terminal residue" evidence="1">
    <location>
        <position position="111"/>
    </location>
</feature>
<evidence type="ECO:0000313" key="2">
    <source>
        <dbReference type="Proteomes" id="UP000748756"/>
    </source>
</evidence>
<dbReference type="AlphaFoldDB" id="A0A9P5UUD9"/>
<evidence type="ECO:0000313" key="1">
    <source>
        <dbReference type="EMBL" id="KAF9118581.1"/>
    </source>
</evidence>
<feature type="non-terminal residue" evidence="1">
    <location>
        <position position="1"/>
    </location>
</feature>
<comment type="caution">
    <text evidence="1">The sequence shown here is derived from an EMBL/GenBank/DDBJ whole genome shotgun (WGS) entry which is preliminary data.</text>
</comment>
<reference evidence="1" key="1">
    <citation type="journal article" date="2020" name="Fungal Divers.">
        <title>Resolving the Mortierellaceae phylogeny through synthesis of multi-gene phylogenetics and phylogenomics.</title>
        <authorList>
            <person name="Vandepol N."/>
            <person name="Liber J."/>
            <person name="Desiro A."/>
            <person name="Na H."/>
            <person name="Kennedy M."/>
            <person name="Barry K."/>
            <person name="Grigoriev I.V."/>
            <person name="Miller A.N."/>
            <person name="O'Donnell K."/>
            <person name="Stajich J.E."/>
            <person name="Bonito G."/>
        </authorList>
    </citation>
    <scope>NUCLEOTIDE SEQUENCE</scope>
    <source>
        <strain evidence="1">NRRL 6426</strain>
    </source>
</reference>
<accession>A0A9P5UUD9</accession>
<organism evidence="1 2">
    <name type="scientific">Linnemannia schmuckeri</name>
    <dbReference type="NCBI Taxonomy" id="64567"/>
    <lineage>
        <taxon>Eukaryota</taxon>
        <taxon>Fungi</taxon>
        <taxon>Fungi incertae sedis</taxon>
        <taxon>Mucoromycota</taxon>
        <taxon>Mortierellomycotina</taxon>
        <taxon>Mortierellomycetes</taxon>
        <taxon>Mortierellales</taxon>
        <taxon>Mortierellaceae</taxon>
        <taxon>Linnemannia</taxon>
    </lineage>
</organism>
<dbReference type="SUPFAM" id="SSF50249">
    <property type="entry name" value="Nucleic acid-binding proteins"/>
    <property type="match status" value="1"/>
</dbReference>
<protein>
    <submittedName>
        <fullName evidence="1">Uncharacterized protein</fullName>
    </submittedName>
</protein>
<gene>
    <name evidence="1" type="ORF">BG015_006573</name>
</gene>
<sequence>GHRFMPLRARVVGFEPRTLIDFSGAVCSECEHKYLPMSEEKPPRWCPGCGFYDKIKFKYGFQLTIMDEIDQDYTVKVDDEHATILIGFAAVDLLKDYEKLELVTERLARIG</sequence>
<dbReference type="Proteomes" id="UP000748756">
    <property type="component" value="Unassembled WGS sequence"/>
</dbReference>
<keyword evidence="2" id="KW-1185">Reference proteome</keyword>
<name>A0A9P5UUD9_9FUNG</name>